<dbReference type="EMBL" id="FOKY01000002">
    <property type="protein sequence ID" value="SFB75223.1"/>
    <property type="molecule type" value="Genomic_DNA"/>
</dbReference>
<accession>A0A1I1DRP1</accession>
<evidence type="ECO:0008006" key="3">
    <source>
        <dbReference type="Google" id="ProtNLM"/>
    </source>
</evidence>
<proteinExistence type="predicted"/>
<gene>
    <name evidence="1" type="ORF">SAMN02745150_00614</name>
</gene>
<dbReference type="STRING" id="34097.SAMN02745150_00614"/>
<reference evidence="2" key="1">
    <citation type="submission" date="2016-10" db="EMBL/GenBank/DDBJ databases">
        <authorList>
            <person name="Varghese N."/>
            <person name="Submissions S."/>
        </authorList>
    </citation>
    <scope>NUCLEOTIDE SEQUENCE [LARGE SCALE GENOMIC DNA]</scope>
    <source>
        <strain evidence="2">ATCC 43811</strain>
    </source>
</reference>
<dbReference type="RefSeq" id="WP_092318502.1">
    <property type="nucleotide sequence ID" value="NZ_FOKY01000002.1"/>
</dbReference>
<evidence type="ECO:0000313" key="2">
    <source>
        <dbReference type="Proteomes" id="UP000240042"/>
    </source>
</evidence>
<evidence type="ECO:0000313" key="1">
    <source>
        <dbReference type="EMBL" id="SFB75223.1"/>
    </source>
</evidence>
<dbReference type="SUPFAM" id="SSF46689">
    <property type="entry name" value="Homeodomain-like"/>
    <property type="match status" value="1"/>
</dbReference>
<dbReference type="AlphaFoldDB" id="A0A1I1DRP1"/>
<name>A0A1I1DRP1_BREAD</name>
<sequence>MPVNYSTLKTLFKQKFGDEGLKNYFIFMSYLEQKIAFVPSLRTVDIFLRNVQIRKMKTQGIKSKDLAKQFKLTEARVTQIVRSNQ</sequence>
<dbReference type="Proteomes" id="UP000240042">
    <property type="component" value="Unassembled WGS sequence"/>
</dbReference>
<organism evidence="1 2">
    <name type="scientific">Brevinema andersonii</name>
    <dbReference type="NCBI Taxonomy" id="34097"/>
    <lineage>
        <taxon>Bacteria</taxon>
        <taxon>Pseudomonadati</taxon>
        <taxon>Spirochaetota</taxon>
        <taxon>Spirochaetia</taxon>
        <taxon>Brevinematales</taxon>
        <taxon>Brevinemataceae</taxon>
        <taxon>Brevinema</taxon>
    </lineage>
</organism>
<protein>
    <recommendedName>
        <fullName evidence="3">Mor transcription activator family protein</fullName>
    </recommendedName>
</protein>
<dbReference type="InterPro" id="IPR009057">
    <property type="entry name" value="Homeodomain-like_sf"/>
</dbReference>
<keyword evidence="2" id="KW-1185">Reference proteome</keyword>